<dbReference type="GO" id="GO:0016747">
    <property type="term" value="F:acyltransferase activity, transferring groups other than amino-acyl groups"/>
    <property type="evidence" value="ECO:0007669"/>
    <property type="project" value="InterPro"/>
</dbReference>
<feature type="domain" description="N-acetyltransferase" evidence="1">
    <location>
        <begin position="74"/>
        <end position="243"/>
    </location>
</feature>
<sequence>MANSQLYPLEVNPRTGEPFLRLKNHKTIIITPPRQEDTALYPAIMNDPRIYEWLGSPPSPYTADHAEAWYARVKATSDGALKDLEAAQESSDLILVGDCPVRAIREMKEDGTDIFIGDIGIMRSAGGKLMAPADADDDQKAKHAEENAARKLGDPKIAWTVGYYIIPSYHGRGIMTDALQTLLWEWAVPRMGVRYIVASAFEGNEGSLGVFRKNGFVQTRIIENHIETRGQWRNLTVMEWNMPGAEARPNSDSPDQ</sequence>
<accession>A0A9P3UIM7</accession>
<organism evidence="2 3">
    <name type="scientific">Lyophyllum shimeji</name>
    <name type="common">Hon-shimeji</name>
    <name type="synonym">Tricholoma shimeji</name>
    <dbReference type="NCBI Taxonomy" id="47721"/>
    <lineage>
        <taxon>Eukaryota</taxon>
        <taxon>Fungi</taxon>
        <taxon>Dikarya</taxon>
        <taxon>Basidiomycota</taxon>
        <taxon>Agaricomycotina</taxon>
        <taxon>Agaricomycetes</taxon>
        <taxon>Agaricomycetidae</taxon>
        <taxon>Agaricales</taxon>
        <taxon>Tricholomatineae</taxon>
        <taxon>Lyophyllaceae</taxon>
        <taxon>Lyophyllum</taxon>
    </lineage>
</organism>
<reference evidence="2" key="1">
    <citation type="submission" date="2022-07" db="EMBL/GenBank/DDBJ databases">
        <title>The genome of Lyophyllum shimeji provides insight into the initial evolution of ectomycorrhizal fungal genome.</title>
        <authorList>
            <person name="Kobayashi Y."/>
            <person name="Shibata T."/>
            <person name="Hirakawa H."/>
            <person name="Shigenobu S."/>
            <person name="Nishiyama T."/>
            <person name="Yamada A."/>
            <person name="Hasebe M."/>
            <person name="Kawaguchi M."/>
        </authorList>
    </citation>
    <scope>NUCLEOTIDE SEQUENCE</scope>
    <source>
        <strain evidence="2">AT787</strain>
    </source>
</reference>
<evidence type="ECO:0000313" key="2">
    <source>
        <dbReference type="EMBL" id="GLB35769.1"/>
    </source>
</evidence>
<dbReference type="Pfam" id="PF13302">
    <property type="entry name" value="Acetyltransf_3"/>
    <property type="match status" value="1"/>
</dbReference>
<dbReference type="Proteomes" id="UP001063166">
    <property type="component" value="Unassembled WGS sequence"/>
</dbReference>
<dbReference type="SUPFAM" id="SSF55729">
    <property type="entry name" value="Acyl-CoA N-acyltransferases (Nat)"/>
    <property type="match status" value="1"/>
</dbReference>
<dbReference type="PROSITE" id="PS51186">
    <property type="entry name" value="GNAT"/>
    <property type="match status" value="1"/>
</dbReference>
<dbReference type="PANTHER" id="PTHR43328:SF1">
    <property type="entry name" value="N-ACETYLTRANSFERASE DOMAIN-CONTAINING PROTEIN"/>
    <property type="match status" value="1"/>
</dbReference>
<comment type="caution">
    <text evidence="2">The sequence shown here is derived from an EMBL/GenBank/DDBJ whole genome shotgun (WGS) entry which is preliminary data.</text>
</comment>
<dbReference type="AlphaFoldDB" id="A0A9P3UIM7"/>
<gene>
    <name evidence="2" type="ORF">LshimejAT787_0300570</name>
</gene>
<dbReference type="InterPro" id="IPR016181">
    <property type="entry name" value="Acyl_CoA_acyltransferase"/>
</dbReference>
<evidence type="ECO:0000313" key="3">
    <source>
        <dbReference type="Proteomes" id="UP001063166"/>
    </source>
</evidence>
<dbReference type="EMBL" id="BRPK01000003">
    <property type="protein sequence ID" value="GLB35769.1"/>
    <property type="molecule type" value="Genomic_DNA"/>
</dbReference>
<dbReference type="Gene3D" id="3.40.630.30">
    <property type="match status" value="1"/>
</dbReference>
<name>A0A9P3UIM7_LYOSH</name>
<proteinExistence type="predicted"/>
<dbReference type="OrthoDB" id="630895at2759"/>
<evidence type="ECO:0000259" key="1">
    <source>
        <dbReference type="PROSITE" id="PS51186"/>
    </source>
</evidence>
<protein>
    <submittedName>
        <fullName evidence="2">Acetyltransferase (GNAT) domain containing protein</fullName>
    </submittedName>
</protein>
<keyword evidence="3" id="KW-1185">Reference proteome</keyword>
<dbReference type="InterPro" id="IPR000182">
    <property type="entry name" value="GNAT_dom"/>
</dbReference>
<dbReference type="PANTHER" id="PTHR43328">
    <property type="entry name" value="ACETYLTRANSFERASE-RELATED"/>
    <property type="match status" value="1"/>
</dbReference>